<dbReference type="GO" id="GO:0006364">
    <property type="term" value="P:rRNA processing"/>
    <property type="evidence" value="ECO:0007669"/>
    <property type="project" value="TreeGrafter"/>
</dbReference>
<protein>
    <recommendedName>
        <fullName evidence="2">WDR36/Utp21 N-terminal domain-containing protein</fullName>
    </recommendedName>
</protein>
<sequence>MGIFESFRAIGYITSSVPFSVQKLGTETFVTVSIGKAWQIYNCAKLNLVLVGPQLPKKIRALASYRDYTFAAYGNNIAVFKRAHPVATWSAHSAKVNLLCLFGDHILSVDVDGIEQNLEPVSHIVLEGGFSPSCIMHPDTYLNKYLLPFTSLCSDKNPLSELPYNLTRISGFLREVLPTATLQTSNRRRHRRPTTPHSSTLSIKLLLAARPQPTLPSVTQATTSQQGAKDENGGAGDEMVVMRAKYKTATKDPGTPGRKRNLQSNLTIPLGDLRFESPSNQLKVINSPTRRKVNRHLLNLIQADGQGYIFEFEKFSDRDVCRDFVGNASAHESPRPNPLRLARGHAQLIH</sequence>
<feature type="compositionally biased region" description="Polar residues" evidence="1">
    <location>
        <begin position="215"/>
        <end position="227"/>
    </location>
</feature>
<organism evidence="3 4">
    <name type="scientific">Carnegiea gigantea</name>
    <dbReference type="NCBI Taxonomy" id="171969"/>
    <lineage>
        <taxon>Eukaryota</taxon>
        <taxon>Viridiplantae</taxon>
        <taxon>Streptophyta</taxon>
        <taxon>Embryophyta</taxon>
        <taxon>Tracheophyta</taxon>
        <taxon>Spermatophyta</taxon>
        <taxon>Magnoliopsida</taxon>
        <taxon>eudicotyledons</taxon>
        <taxon>Gunneridae</taxon>
        <taxon>Pentapetalae</taxon>
        <taxon>Caryophyllales</taxon>
        <taxon>Cactineae</taxon>
        <taxon>Cactaceae</taxon>
        <taxon>Cactoideae</taxon>
        <taxon>Echinocereeae</taxon>
        <taxon>Carnegiea</taxon>
    </lineage>
</organism>
<dbReference type="Pfam" id="PF25171">
    <property type="entry name" value="Beta-prop_WDR36-Utp21_1st"/>
    <property type="match status" value="1"/>
</dbReference>
<evidence type="ECO:0000259" key="2">
    <source>
        <dbReference type="Pfam" id="PF25171"/>
    </source>
</evidence>
<dbReference type="GO" id="GO:0032040">
    <property type="term" value="C:small-subunit processome"/>
    <property type="evidence" value="ECO:0007669"/>
    <property type="project" value="TreeGrafter"/>
</dbReference>
<accession>A0A9Q1QC32</accession>
<evidence type="ECO:0000256" key="1">
    <source>
        <dbReference type="SAM" id="MobiDB-lite"/>
    </source>
</evidence>
<name>A0A9Q1QC32_9CARY</name>
<evidence type="ECO:0000313" key="3">
    <source>
        <dbReference type="EMBL" id="KAJ8435946.1"/>
    </source>
</evidence>
<comment type="caution">
    <text evidence="3">The sequence shown here is derived from an EMBL/GenBank/DDBJ whole genome shotgun (WGS) entry which is preliminary data.</text>
</comment>
<keyword evidence="4" id="KW-1185">Reference proteome</keyword>
<dbReference type="InterPro" id="IPR059157">
    <property type="entry name" value="WDR36-Utp21_N"/>
</dbReference>
<dbReference type="OrthoDB" id="10250769at2759"/>
<proteinExistence type="predicted"/>
<dbReference type="AlphaFoldDB" id="A0A9Q1QC32"/>
<dbReference type="PANTHER" id="PTHR22840">
    <property type="entry name" value="WD REPEAT-CONTAINING PROTEIN 36"/>
    <property type="match status" value="1"/>
</dbReference>
<feature type="region of interest" description="Disordered" evidence="1">
    <location>
        <begin position="327"/>
        <end position="350"/>
    </location>
</feature>
<dbReference type="InterPro" id="IPR015943">
    <property type="entry name" value="WD40/YVTN_repeat-like_dom_sf"/>
</dbReference>
<dbReference type="Gene3D" id="2.130.10.10">
    <property type="entry name" value="YVTN repeat-like/Quinoprotein amine dehydrogenase"/>
    <property type="match status" value="2"/>
</dbReference>
<reference evidence="3" key="1">
    <citation type="submission" date="2022-04" db="EMBL/GenBank/DDBJ databases">
        <title>Carnegiea gigantea Genome sequencing and assembly v2.</title>
        <authorList>
            <person name="Copetti D."/>
            <person name="Sanderson M.J."/>
            <person name="Burquez A."/>
            <person name="Wojciechowski M.F."/>
        </authorList>
    </citation>
    <scope>NUCLEOTIDE SEQUENCE</scope>
    <source>
        <strain evidence="3">SGP5-SGP5p</strain>
        <tissue evidence="3">Aerial part</tissue>
    </source>
</reference>
<feature type="region of interest" description="Disordered" evidence="1">
    <location>
        <begin position="214"/>
        <end position="235"/>
    </location>
</feature>
<dbReference type="GO" id="GO:0034388">
    <property type="term" value="C:Pwp2p-containing subcomplex of 90S preribosome"/>
    <property type="evidence" value="ECO:0007669"/>
    <property type="project" value="TreeGrafter"/>
</dbReference>
<dbReference type="EMBL" id="JAKOGI010000374">
    <property type="protein sequence ID" value="KAJ8435946.1"/>
    <property type="molecule type" value="Genomic_DNA"/>
</dbReference>
<dbReference type="PANTHER" id="PTHR22840:SF12">
    <property type="entry name" value="WD REPEAT-CONTAINING PROTEIN 36"/>
    <property type="match status" value="1"/>
</dbReference>
<feature type="domain" description="WDR36/Utp21 N-terminal" evidence="2">
    <location>
        <begin position="30"/>
        <end position="147"/>
    </location>
</feature>
<gene>
    <name evidence="3" type="ORF">Cgig2_023322</name>
</gene>
<evidence type="ECO:0000313" key="4">
    <source>
        <dbReference type="Proteomes" id="UP001153076"/>
    </source>
</evidence>
<dbReference type="Proteomes" id="UP001153076">
    <property type="component" value="Unassembled WGS sequence"/>
</dbReference>